<accession>A0A7D5M6K2</accession>
<dbReference type="GeneID" id="56068806"/>
<evidence type="ECO:0000256" key="1">
    <source>
        <dbReference type="SAM" id="Coils"/>
    </source>
</evidence>
<proteinExistence type="predicted"/>
<reference evidence="2 3" key="1">
    <citation type="submission" date="2018-02" db="EMBL/GenBank/DDBJ databases">
        <title>Complete genome of Nitrosopumilus ureaphilus PS0.</title>
        <authorList>
            <person name="Qin W."/>
            <person name="Zheng Y."/>
            <person name="Stahl D.A."/>
        </authorList>
    </citation>
    <scope>NUCLEOTIDE SEQUENCE [LARGE SCALE GENOMIC DNA]</scope>
    <source>
        <strain evidence="2 3">PS0</strain>
    </source>
</reference>
<dbReference type="EMBL" id="CP026995">
    <property type="protein sequence ID" value="QLH07675.1"/>
    <property type="molecule type" value="Genomic_DNA"/>
</dbReference>
<dbReference type="Proteomes" id="UP000509478">
    <property type="component" value="Chromosome"/>
</dbReference>
<protein>
    <submittedName>
        <fullName evidence="2">Uncharacterized protein</fullName>
    </submittedName>
</protein>
<keyword evidence="3" id="KW-1185">Reference proteome</keyword>
<evidence type="ECO:0000313" key="2">
    <source>
        <dbReference type="EMBL" id="QLH07675.1"/>
    </source>
</evidence>
<feature type="coiled-coil region" evidence="1">
    <location>
        <begin position="75"/>
        <end position="102"/>
    </location>
</feature>
<evidence type="ECO:0000313" key="3">
    <source>
        <dbReference type="Proteomes" id="UP000509478"/>
    </source>
</evidence>
<keyword evidence="1" id="KW-0175">Coiled coil</keyword>
<dbReference type="OrthoDB" id="386884at2157"/>
<name>A0A7D5M6K2_9ARCH</name>
<gene>
    <name evidence="2" type="ORF">C5F50_11785</name>
</gene>
<dbReference type="RefSeq" id="WP_179371552.1">
    <property type="nucleotide sequence ID" value="NZ_CP026995.1"/>
</dbReference>
<sequence>MGRVKKISIGFGIVFMTLLIPITVSAQTTEIPSWVKGVADFWVKGNIEDNEFGEAISFLIEQEIIKVNMPQQNNNAELEKKISQLEFENSELLNGINDLKNKNSKLQSGNNEKMNSDVTCDEFYYDVMHFSIVDALYGRIAESAESYGHTNDNEDALKAAKELSKIASFNGFNDEDLERFRVNCSDQLTEEQNLAKDFLLYWGEQFGFYVLLGVYK</sequence>
<organism evidence="2 3">
    <name type="scientific">Nitrosopumilus ureiphilus</name>
    <dbReference type="NCBI Taxonomy" id="1470067"/>
    <lineage>
        <taxon>Archaea</taxon>
        <taxon>Nitrososphaerota</taxon>
        <taxon>Nitrososphaeria</taxon>
        <taxon>Nitrosopumilales</taxon>
        <taxon>Nitrosopumilaceae</taxon>
        <taxon>Nitrosopumilus</taxon>
    </lineage>
</organism>
<dbReference type="KEGG" id="nue:C5F50_11785"/>
<dbReference type="AlphaFoldDB" id="A0A7D5M6K2"/>